<organism evidence="1 2">
    <name type="scientific">Cochliobolus sativus</name>
    <name type="common">Common root rot and spot blotch fungus</name>
    <name type="synonym">Bipolaris sorokiniana</name>
    <dbReference type="NCBI Taxonomy" id="45130"/>
    <lineage>
        <taxon>Eukaryota</taxon>
        <taxon>Fungi</taxon>
        <taxon>Dikarya</taxon>
        <taxon>Ascomycota</taxon>
        <taxon>Pezizomycotina</taxon>
        <taxon>Dothideomycetes</taxon>
        <taxon>Pleosporomycetidae</taxon>
        <taxon>Pleosporales</taxon>
        <taxon>Pleosporineae</taxon>
        <taxon>Pleosporaceae</taxon>
        <taxon>Bipolaris</taxon>
    </lineage>
</organism>
<dbReference type="AlphaFoldDB" id="A0A8H5ZL42"/>
<reference evidence="1" key="1">
    <citation type="submission" date="2019-11" db="EMBL/GenBank/DDBJ databases">
        <title>Bipolaris sorokiniana Genome sequencing.</title>
        <authorList>
            <person name="Wang H."/>
        </authorList>
    </citation>
    <scope>NUCLEOTIDE SEQUENCE</scope>
</reference>
<sequence>MPIRHPSSDCCLASSRLALSMYIPHLDKITEIGSLQRSMTMHVLLIRVIWRYQCHTGHDFVNLFALTSWTLESIPNRNRFSLVCLVSVY</sequence>
<dbReference type="EMBL" id="WNKQ01000007">
    <property type="protein sequence ID" value="KAF5850174.1"/>
    <property type="molecule type" value="Genomic_DNA"/>
</dbReference>
<name>A0A8H5ZL42_COCSA</name>
<comment type="caution">
    <text evidence="1">The sequence shown here is derived from an EMBL/GenBank/DDBJ whole genome shotgun (WGS) entry which is preliminary data.</text>
</comment>
<protein>
    <submittedName>
        <fullName evidence="1">Uncharacterized protein</fullName>
    </submittedName>
</protein>
<evidence type="ECO:0000313" key="2">
    <source>
        <dbReference type="Proteomes" id="UP000624244"/>
    </source>
</evidence>
<proteinExistence type="predicted"/>
<gene>
    <name evidence="1" type="ORF">GGP41_002358</name>
</gene>
<accession>A0A8H5ZL42</accession>
<evidence type="ECO:0000313" key="1">
    <source>
        <dbReference type="EMBL" id="KAF5850174.1"/>
    </source>
</evidence>
<dbReference type="Proteomes" id="UP000624244">
    <property type="component" value="Unassembled WGS sequence"/>
</dbReference>